<evidence type="ECO:0000256" key="5">
    <source>
        <dbReference type="ARBA" id="ARBA00022448"/>
    </source>
</evidence>
<dbReference type="PANTHER" id="PTHR35869">
    <property type="entry name" value="OUTER-MEMBRANE LIPOPROTEIN CARRIER PROTEIN"/>
    <property type="match status" value="1"/>
</dbReference>
<dbReference type="GO" id="GO:0044874">
    <property type="term" value="P:lipoprotein localization to outer membrane"/>
    <property type="evidence" value="ECO:0007669"/>
    <property type="project" value="UniProtKB-UniRule"/>
</dbReference>
<evidence type="ECO:0000256" key="1">
    <source>
        <dbReference type="ARBA" id="ARBA00004418"/>
    </source>
</evidence>
<sequence length="231" mass="25097" precursor="true">MTHFSHFTRALASVRRPWGRAACAAALALLAPLAWAGGMDSLSDFVKQARSGKAGFTQVVTAPGKEGRPGSTKTQTGTFEFQRPGKFRFDYSKPFEQTIVADGQTLWLYDVDLNQVTARKQDQVLGSTPAAIIAAAPDLKALQRDFTLTEEPDAQGQQWVKAVPKARDGQLQSIRLGFKTAGQSAELATLEIADSFGQRSVLTFSRVELNVSLPANRFQFKPPAGADVLRN</sequence>
<dbReference type="InterPro" id="IPR029046">
    <property type="entry name" value="LolA/LolB/LppX"/>
</dbReference>
<dbReference type="GO" id="GO:0042953">
    <property type="term" value="P:lipoprotein transport"/>
    <property type="evidence" value="ECO:0007669"/>
    <property type="project" value="InterPro"/>
</dbReference>
<evidence type="ECO:0000256" key="3">
    <source>
        <dbReference type="ARBA" id="ARBA00011245"/>
    </source>
</evidence>
<dbReference type="InterPro" id="IPR004564">
    <property type="entry name" value="OM_lipoprot_carrier_LolA-like"/>
</dbReference>
<comment type="subcellular location">
    <subcellularLocation>
        <location evidence="1 10">Periplasm</location>
    </subcellularLocation>
</comment>
<evidence type="ECO:0000256" key="10">
    <source>
        <dbReference type="HAMAP-Rule" id="MF_00240"/>
    </source>
</evidence>
<dbReference type="AlphaFoldDB" id="A0A2S0MI05"/>
<evidence type="ECO:0000313" key="11">
    <source>
        <dbReference type="EMBL" id="AVO35486.1"/>
    </source>
</evidence>
<accession>A0A2S0MI05</accession>
<feature type="signal peptide" evidence="10">
    <location>
        <begin position="1"/>
        <end position="36"/>
    </location>
</feature>
<keyword evidence="12" id="KW-1185">Reference proteome</keyword>
<evidence type="ECO:0000256" key="7">
    <source>
        <dbReference type="ARBA" id="ARBA00022764"/>
    </source>
</evidence>
<comment type="subunit">
    <text evidence="3 10">Monomer.</text>
</comment>
<dbReference type="RefSeq" id="WP_106704034.1">
    <property type="nucleotide sequence ID" value="NZ_CP027666.1"/>
</dbReference>
<dbReference type="Gene3D" id="2.50.20.10">
    <property type="entry name" value="Lipoprotein localisation LolA/LolB/LppX"/>
    <property type="match status" value="1"/>
</dbReference>
<gene>
    <name evidence="10 11" type="primary">lolA</name>
    <name evidence="11" type="ORF">C6570_15600</name>
</gene>
<name>A0A2S0MI05_9BURK</name>
<evidence type="ECO:0000313" key="12">
    <source>
        <dbReference type="Proteomes" id="UP000239709"/>
    </source>
</evidence>
<dbReference type="KEGG" id="otk:C6570_15600"/>
<comment type="similarity">
    <text evidence="2 10">Belongs to the LolA family.</text>
</comment>
<keyword evidence="8 10" id="KW-0653">Protein transport</keyword>
<dbReference type="Pfam" id="PF03548">
    <property type="entry name" value="LolA"/>
    <property type="match status" value="1"/>
</dbReference>
<evidence type="ECO:0000256" key="8">
    <source>
        <dbReference type="ARBA" id="ARBA00022927"/>
    </source>
</evidence>
<keyword evidence="7 10" id="KW-0574">Periplasm</keyword>
<keyword evidence="6 10" id="KW-0732">Signal</keyword>
<dbReference type="PANTHER" id="PTHR35869:SF1">
    <property type="entry name" value="OUTER-MEMBRANE LIPOPROTEIN CARRIER PROTEIN"/>
    <property type="match status" value="1"/>
</dbReference>
<dbReference type="Proteomes" id="UP000239709">
    <property type="component" value="Chromosome"/>
</dbReference>
<reference evidence="11 12" key="1">
    <citation type="submission" date="2018-03" db="EMBL/GenBank/DDBJ databases">
        <title>Genome sequencing of Ottowia sp.</title>
        <authorList>
            <person name="Kim S.-J."/>
            <person name="Heo J."/>
            <person name="Kwon S.-W."/>
        </authorList>
    </citation>
    <scope>NUCLEOTIDE SEQUENCE [LARGE SCALE GENOMIC DNA]</scope>
    <source>
        <strain evidence="11 12">KADR8-3</strain>
    </source>
</reference>
<dbReference type="OrthoDB" id="9787361at2"/>
<dbReference type="CDD" id="cd16325">
    <property type="entry name" value="LolA"/>
    <property type="match status" value="1"/>
</dbReference>
<keyword evidence="9 10" id="KW-0143">Chaperone</keyword>
<dbReference type="HAMAP" id="MF_00240">
    <property type="entry name" value="LolA"/>
    <property type="match status" value="1"/>
</dbReference>
<keyword evidence="11" id="KW-0449">Lipoprotein</keyword>
<proteinExistence type="inferred from homology"/>
<dbReference type="EMBL" id="CP027666">
    <property type="protein sequence ID" value="AVO35486.1"/>
    <property type="molecule type" value="Genomic_DNA"/>
</dbReference>
<protein>
    <recommendedName>
        <fullName evidence="4 10">Outer-membrane lipoprotein carrier protein</fullName>
    </recommendedName>
</protein>
<evidence type="ECO:0000256" key="2">
    <source>
        <dbReference type="ARBA" id="ARBA00007615"/>
    </source>
</evidence>
<dbReference type="GO" id="GO:0042597">
    <property type="term" value="C:periplasmic space"/>
    <property type="evidence" value="ECO:0007669"/>
    <property type="project" value="UniProtKB-SubCell"/>
</dbReference>
<evidence type="ECO:0000256" key="9">
    <source>
        <dbReference type="ARBA" id="ARBA00023186"/>
    </source>
</evidence>
<evidence type="ECO:0000256" key="4">
    <source>
        <dbReference type="ARBA" id="ARBA00014035"/>
    </source>
</evidence>
<dbReference type="SUPFAM" id="SSF89392">
    <property type="entry name" value="Prokaryotic lipoproteins and lipoprotein localization factors"/>
    <property type="match status" value="1"/>
</dbReference>
<dbReference type="NCBIfam" id="TIGR00547">
    <property type="entry name" value="lolA"/>
    <property type="match status" value="1"/>
</dbReference>
<organism evidence="11 12">
    <name type="scientific">Ottowia oryzae</name>
    <dbReference type="NCBI Taxonomy" id="2109914"/>
    <lineage>
        <taxon>Bacteria</taxon>
        <taxon>Pseudomonadati</taxon>
        <taxon>Pseudomonadota</taxon>
        <taxon>Betaproteobacteria</taxon>
        <taxon>Burkholderiales</taxon>
        <taxon>Comamonadaceae</taxon>
        <taxon>Ottowia</taxon>
    </lineage>
</organism>
<comment type="function">
    <text evidence="10">Participates in the translocation of lipoproteins from the inner membrane to the outer membrane. Only forms a complex with a lipoprotein if the residue after the N-terminal Cys is not an aspartate (The Asp acts as a targeting signal to indicate that the lipoprotein should stay in the inner membrane).</text>
</comment>
<feature type="chain" id="PRO_5015789084" description="Outer-membrane lipoprotein carrier protein" evidence="10">
    <location>
        <begin position="37"/>
        <end position="231"/>
    </location>
</feature>
<dbReference type="InterPro" id="IPR018323">
    <property type="entry name" value="OM_lipoprot_carrier_LolA_Pbac"/>
</dbReference>
<keyword evidence="5 10" id="KW-0813">Transport</keyword>
<evidence type="ECO:0000256" key="6">
    <source>
        <dbReference type="ARBA" id="ARBA00022729"/>
    </source>
</evidence>